<keyword evidence="1" id="KW-0472">Membrane</keyword>
<proteinExistence type="predicted"/>
<keyword evidence="1" id="KW-0812">Transmembrane</keyword>
<protein>
    <submittedName>
        <fullName evidence="2">Uncharacterized protein</fullName>
    </submittedName>
</protein>
<name>A0A382GVZ4_9ZZZZ</name>
<evidence type="ECO:0000256" key="1">
    <source>
        <dbReference type="SAM" id="Phobius"/>
    </source>
</evidence>
<dbReference type="AlphaFoldDB" id="A0A382GVZ4"/>
<sequence>MEKIKALLEWHEGMCWKYIDMFNLTDYQALWISWAKGLILGLLLWWIF</sequence>
<feature type="transmembrane region" description="Helical" evidence="1">
    <location>
        <begin position="29"/>
        <end position="47"/>
    </location>
</feature>
<accession>A0A382GVZ4</accession>
<keyword evidence="1" id="KW-1133">Transmembrane helix</keyword>
<evidence type="ECO:0000313" key="2">
    <source>
        <dbReference type="EMBL" id="SVB79045.1"/>
    </source>
</evidence>
<dbReference type="EMBL" id="UINC01057653">
    <property type="protein sequence ID" value="SVB79045.1"/>
    <property type="molecule type" value="Genomic_DNA"/>
</dbReference>
<organism evidence="2">
    <name type="scientific">marine metagenome</name>
    <dbReference type="NCBI Taxonomy" id="408172"/>
    <lineage>
        <taxon>unclassified sequences</taxon>
        <taxon>metagenomes</taxon>
        <taxon>ecological metagenomes</taxon>
    </lineage>
</organism>
<gene>
    <name evidence="2" type="ORF">METZ01_LOCUS231899</name>
</gene>
<reference evidence="2" key="1">
    <citation type="submission" date="2018-05" db="EMBL/GenBank/DDBJ databases">
        <authorList>
            <person name="Lanie J.A."/>
            <person name="Ng W.-L."/>
            <person name="Kazmierczak K.M."/>
            <person name="Andrzejewski T.M."/>
            <person name="Davidsen T.M."/>
            <person name="Wayne K.J."/>
            <person name="Tettelin H."/>
            <person name="Glass J.I."/>
            <person name="Rusch D."/>
            <person name="Podicherti R."/>
            <person name="Tsui H.-C.T."/>
            <person name="Winkler M.E."/>
        </authorList>
    </citation>
    <scope>NUCLEOTIDE SEQUENCE</scope>
</reference>